<dbReference type="GO" id="GO:0016491">
    <property type="term" value="F:oxidoreductase activity"/>
    <property type="evidence" value="ECO:0007669"/>
    <property type="project" value="InterPro"/>
</dbReference>
<dbReference type="InterPro" id="IPR039261">
    <property type="entry name" value="FNR_nucleotide-bd"/>
</dbReference>
<dbReference type="PROSITE" id="PS51384">
    <property type="entry name" value="FAD_FR"/>
    <property type="match status" value="1"/>
</dbReference>
<dbReference type="InterPro" id="IPR013113">
    <property type="entry name" value="SIP_FAD-bd"/>
</dbReference>
<evidence type="ECO:0000259" key="1">
    <source>
        <dbReference type="PROSITE" id="PS51384"/>
    </source>
</evidence>
<gene>
    <name evidence="2" type="ORF">E1283_12245</name>
</gene>
<dbReference type="OrthoDB" id="3291337at2"/>
<keyword evidence="3" id="KW-1185">Reference proteome</keyword>
<dbReference type="PANTHER" id="PTHR30157:SF0">
    <property type="entry name" value="NADPH-DEPENDENT FERRIC-CHELATE REDUCTASE"/>
    <property type="match status" value="1"/>
</dbReference>
<dbReference type="Gene3D" id="3.40.50.80">
    <property type="entry name" value="Nucleotide-binding domain of ferredoxin-NADP reductase (FNR) module"/>
    <property type="match status" value="1"/>
</dbReference>
<proteinExistence type="predicted"/>
<protein>
    <submittedName>
        <fullName evidence="2">Siderophore-interacting protein</fullName>
    </submittedName>
</protein>
<comment type="caution">
    <text evidence="2">The sequence shown here is derived from an EMBL/GenBank/DDBJ whole genome shotgun (WGS) entry which is preliminary data.</text>
</comment>
<accession>A0A4R4TDR4</accession>
<dbReference type="EMBL" id="SMKI01000104">
    <property type="protein sequence ID" value="TDC75487.1"/>
    <property type="molecule type" value="Genomic_DNA"/>
</dbReference>
<dbReference type="PANTHER" id="PTHR30157">
    <property type="entry name" value="FERRIC REDUCTASE, NADPH-DEPENDENT"/>
    <property type="match status" value="1"/>
</dbReference>
<dbReference type="InterPro" id="IPR039374">
    <property type="entry name" value="SIP_fam"/>
</dbReference>
<reference evidence="2 3" key="1">
    <citation type="submission" date="2019-03" db="EMBL/GenBank/DDBJ databases">
        <title>Draft genome sequences of novel Actinobacteria.</title>
        <authorList>
            <person name="Sahin N."/>
            <person name="Ay H."/>
            <person name="Saygin H."/>
        </authorList>
    </citation>
    <scope>NUCLEOTIDE SEQUENCE [LARGE SCALE GENOMIC DNA]</scope>
    <source>
        <strain evidence="2 3">DSM 41900</strain>
    </source>
</reference>
<name>A0A4R4TDR4_9ACTN</name>
<dbReference type="InterPro" id="IPR007037">
    <property type="entry name" value="SIP_rossman_dom"/>
</dbReference>
<dbReference type="CDD" id="cd06193">
    <property type="entry name" value="siderophore_interacting"/>
    <property type="match status" value="1"/>
</dbReference>
<evidence type="ECO:0000313" key="2">
    <source>
        <dbReference type="EMBL" id="TDC75487.1"/>
    </source>
</evidence>
<dbReference type="InterPro" id="IPR017927">
    <property type="entry name" value="FAD-bd_FR_type"/>
</dbReference>
<dbReference type="RefSeq" id="WP_132818011.1">
    <property type="nucleotide sequence ID" value="NZ_SMKI01000104.1"/>
</dbReference>
<dbReference type="Pfam" id="PF04954">
    <property type="entry name" value="SIP"/>
    <property type="match status" value="1"/>
</dbReference>
<organism evidence="2 3">
    <name type="scientific">Streptomyces hainanensis</name>
    <dbReference type="NCBI Taxonomy" id="402648"/>
    <lineage>
        <taxon>Bacteria</taxon>
        <taxon>Bacillati</taxon>
        <taxon>Actinomycetota</taxon>
        <taxon>Actinomycetes</taxon>
        <taxon>Kitasatosporales</taxon>
        <taxon>Streptomycetaceae</taxon>
        <taxon>Streptomyces</taxon>
    </lineage>
</organism>
<dbReference type="Pfam" id="PF08021">
    <property type="entry name" value="FAD_binding_9"/>
    <property type="match status" value="1"/>
</dbReference>
<evidence type="ECO:0000313" key="3">
    <source>
        <dbReference type="Proteomes" id="UP000295345"/>
    </source>
</evidence>
<dbReference type="InterPro" id="IPR017938">
    <property type="entry name" value="Riboflavin_synthase-like_b-brl"/>
</dbReference>
<dbReference type="AlphaFoldDB" id="A0A4R4TDR4"/>
<sequence>MSARPFEFFDLHVLRTSRISPGFARVTVGGDELHRFLGGGRDQRVKLFLPRPGQHRAAVPRGEGTGWWPAWQRMDPDERAPMRTYTVREHRRGVGELDIDFALHGACEGPASRWALVARPGAPLSLLGPTEEDNAGVDFRPPPDTERVLIAGDSSALPAIAGILDWLPAGMPARVWIETEHAADRQRLSTRADAEITWLCRDRLPAPAPNPLLAALRDRHLPPGTSYAWLAGEAGHVRALRRHLVNDRGFDRGRVTFTGYWRRDASEDTLLQEAMAA</sequence>
<dbReference type="Proteomes" id="UP000295345">
    <property type="component" value="Unassembled WGS sequence"/>
</dbReference>
<dbReference type="Gene3D" id="2.40.30.10">
    <property type="entry name" value="Translation factors"/>
    <property type="match status" value="1"/>
</dbReference>
<feature type="domain" description="FAD-binding FR-type" evidence="1">
    <location>
        <begin position="6"/>
        <end position="142"/>
    </location>
</feature>
<dbReference type="SUPFAM" id="SSF63380">
    <property type="entry name" value="Riboflavin synthase domain-like"/>
    <property type="match status" value="1"/>
</dbReference>